<dbReference type="EMBL" id="LR589061">
    <property type="protein sequence ID" value="VTO94703.1"/>
    <property type="molecule type" value="Genomic_DNA"/>
</dbReference>
<dbReference type="FunFam" id="1.10.287.850:FF:000001">
    <property type="entry name" value="PE_PGRS39"/>
    <property type="match status" value="1"/>
</dbReference>
<dbReference type="InterPro" id="IPR000084">
    <property type="entry name" value="PE-PGRS_N"/>
</dbReference>
<evidence type="ECO:0000313" key="2">
    <source>
        <dbReference type="EMBL" id="VTO94703.1"/>
    </source>
</evidence>
<dbReference type="Pfam" id="PF00934">
    <property type="entry name" value="PE"/>
    <property type="match status" value="1"/>
</dbReference>
<dbReference type="InterPro" id="IPR038332">
    <property type="entry name" value="PPE_sf"/>
</dbReference>
<protein>
    <submittedName>
        <fullName evidence="2">PE family protein</fullName>
    </submittedName>
</protein>
<sequence>MSFVVTTPEIVAAAAENLAGIGTTLAKATATAAGPTTEVAAAAADEVSIAISQLFGTYAQEFQAVSAQAATFQDQFVRLLTGGAAAYLNTEIANVEQNLGNAVNTPTQALLGLSERIEALPALWTPGAAATVPGGAYQQLFANTAANLQALESAWAAHPFPFLSQLIANQQGYWQQIAMAFARAIQNFPADLANLPAAIQAGIEQLLAFPVAFYTQQFIATQLGFAQTIGTHLYDLGSEIVAGLPNYSAGLQLALSNLAAGKYSDALAEFAKAHANLLVTGVDNSDITYSVVGTSFHITAKPKLLGPLGHLFTIDDVPGQEAQYLTNLMPPGSIPRHMAQNFTNVLNTLAVPSITGDVALNLSPLGVEFNAFFGLPLVLTYAVAGPPVATLNALATSATSIQQALASGNGMAAIGALGDVPAVAVDGFLNGHYIMDQRIPMPLPPPFTQTIAIVLHLPFDGILVAPHPVTATVDLRPIGADPVDLTIRGTPFSGLVPLLVNYIPQQLAKAITPTG</sequence>
<evidence type="ECO:0000259" key="1">
    <source>
        <dbReference type="Pfam" id="PF00934"/>
    </source>
</evidence>
<dbReference type="SUPFAM" id="SSF140459">
    <property type="entry name" value="PE/PPE dimer-like"/>
    <property type="match status" value="1"/>
</dbReference>
<dbReference type="AlphaFoldDB" id="A0A653EB98"/>
<dbReference type="RefSeq" id="WP_204801301.1">
    <property type="nucleotide sequence ID" value="NZ_CAJMWM010000001.1"/>
</dbReference>
<accession>A0A653EB98</accession>
<dbReference type="Gene3D" id="1.10.287.850">
    <property type="entry name" value="HP0062-like domain"/>
    <property type="match status" value="1"/>
</dbReference>
<reference evidence="2" key="1">
    <citation type="submission" date="2019-05" db="EMBL/GenBank/DDBJ databases">
        <authorList>
            <person name="Naeem R."/>
            <person name="Antony C."/>
            <person name="Guan Q."/>
        </authorList>
    </citation>
    <scope>NUCLEOTIDE SEQUENCE</scope>
    <source>
        <strain evidence="2">2</strain>
    </source>
</reference>
<name>A0A653EB98_9MYCO</name>
<gene>
    <name evidence="2" type="ORF">BIN_B_00176</name>
</gene>
<feature type="domain" description="PE" evidence="1">
    <location>
        <begin position="4"/>
        <end position="94"/>
    </location>
</feature>
<organism evidence="2">
    <name type="scientific">Mycobacterium riyadhense</name>
    <dbReference type="NCBI Taxonomy" id="486698"/>
    <lineage>
        <taxon>Bacteria</taxon>
        <taxon>Bacillati</taxon>
        <taxon>Actinomycetota</taxon>
        <taxon>Actinomycetes</taxon>
        <taxon>Mycobacteriales</taxon>
        <taxon>Mycobacteriaceae</taxon>
        <taxon>Mycobacterium</taxon>
    </lineage>
</organism>
<proteinExistence type="predicted"/>